<accession>A0A2G5UEL1</accession>
<dbReference type="AlphaFoldDB" id="A0A2G5UEL1"/>
<organism evidence="3 4">
    <name type="scientific">Caenorhabditis nigoni</name>
    <dbReference type="NCBI Taxonomy" id="1611254"/>
    <lineage>
        <taxon>Eukaryota</taxon>
        <taxon>Metazoa</taxon>
        <taxon>Ecdysozoa</taxon>
        <taxon>Nematoda</taxon>
        <taxon>Chromadorea</taxon>
        <taxon>Rhabditida</taxon>
        <taxon>Rhabditina</taxon>
        <taxon>Rhabditomorpha</taxon>
        <taxon>Rhabditoidea</taxon>
        <taxon>Rhabditidae</taxon>
        <taxon>Peloderinae</taxon>
        <taxon>Caenorhabditis</taxon>
    </lineage>
</organism>
<evidence type="ECO:0000256" key="2">
    <source>
        <dbReference type="SAM" id="Phobius"/>
    </source>
</evidence>
<reference evidence="4" key="1">
    <citation type="submission" date="2017-10" db="EMBL/GenBank/DDBJ databases">
        <title>Rapid genome shrinkage in a self-fertile nematode reveals novel sperm competition proteins.</title>
        <authorList>
            <person name="Yin D."/>
            <person name="Schwarz E.M."/>
            <person name="Thomas C.G."/>
            <person name="Felde R.L."/>
            <person name="Korf I.F."/>
            <person name="Cutter A.D."/>
            <person name="Schartner C.M."/>
            <person name="Ralston E.J."/>
            <person name="Meyer B.J."/>
            <person name="Haag E.S."/>
        </authorList>
    </citation>
    <scope>NUCLEOTIDE SEQUENCE [LARGE SCALE GENOMIC DNA]</scope>
    <source>
        <strain evidence="4">JU1422</strain>
    </source>
</reference>
<feature type="compositionally biased region" description="Basic and acidic residues" evidence="1">
    <location>
        <begin position="16"/>
        <end position="34"/>
    </location>
</feature>
<dbReference type="OrthoDB" id="10576907at2759"/>
<evidence type="ECO:0000313" key="3">
    <source>
        <dbReference type="EMBL" id="PIC37980.1"/>
    </source>
</evidence>
<keyword evidence="4" id="KW-1185">Reference proteome</keyword>
<name>A0A2G5UEL1_9PELO</name>
<evidence type="ECO:0000313" key="4">
    <source>
        <dbReference type="Proteomes" id="UP000230233"/>
    </source>
</evidence>
<sequence>MGIYCAGRGAPPIKPKMNDKDVNLTDGEKPRSEESGSFPSVFYIIILAMVFIWIVLFILVCGVMYMNKRKRRNMERQQYAAMRGWKGGQFNSRSSRMITTSNPNVIYGQTPRITPYESY</sequence>
<keyword evidence="2" id="KW-1133">Transmembrane helix</keyword>
<keyword evidence="2" id="KW-0812">Transmembrane</keyword>
<feature type="region of interest" description="Disordered" evidence="1">
    <location>
        <begin position="1"/>
        <end position="36"/>
    </location>
</feature>
<comment type="caution">
    <text evidence="3">The sequence shown here is derived from an EMBL/GenBank/DDBJ whole genome shotgun (WGS) entry which is preliminary data.</text>
</comment>
<evidence type="ECO:0000256" key="1">
    <source>
        <dbReference type="SAM" id="MobiDB-lite"/>
    </source>
</evidence>
<dbReference type="EMBL" id="PDUG01000003">
    <property type="protein sequence ID" value="PIC37980.1"/>
    <property type="molecule type" value="Genomic_DNA"/>
</dbReference>
<feature type="transmembrane region" description="Helical" evidence="2">
    <location>
        <begin position="41"/>
        <end position="66"/>
    </location>
</feature>
<protein>
    <submittedName>
        <fullName evidence="3">Uncharacterized protein</fullName>
    </submittedName>
</protein>
<dbReference type="Proteomes" id="UP000230233">
    <property type="component" value="Chromosome III"/>
</dbReference>
<keyword evidence="2" id="KW-0472">Membrane</keyword>
<proteinExistence type="predicted"/>
<gene>
    <name evidence="3" type="primary">Cnig_chr_III.g10136</name>
    <name evidence="3" type="ORF">B9Z55_010136</name>
</gene>
<dbReference type="STRING" id="1611254.A0A2G5UEL1"/>